<evidence type="ECO:0000313" key="4">
    <source>
        <dbReference type="Proteomes" id="UP000663760"/>
    </source>
</evidence>
<proteinExistence type="predicted"/>
<keyword evidence="4" id="KW-1185">Reference proteome</keyword>
<dbReference type="AlphaFoldDB" id="A0A7I8ID04"/>
<dbReference type="OrthoDB" id="10587486at2759"/>
<evidence type="ECO:0000256" key="1">
    <source>
        <dbReference type="SAM" id="Phobius"/>
    </source>
</evidence>
<name>A0A7I8ID04_SPIIN</name>
<dbReference type="Proteomes" id="UP000663760">
    <property type="component" value="Chromosome 1"/>
</dbReference>
<keyword evidence="1" id="KW-1133">Transmembrane helix</keyword>
<reference evidence="2" key="1">
    <citation type="submission" date="2019-12" db="EMBL/GenBank/DDBJ databases">
        <authorList>
            <person name="Scholz U."/>
            <person name="Mascher M."/>
            <person name="Fiebig A."/>
        </authorList>
    </citation>
    <scope>NUCLEOTIDE SEQUENCE</scope>
</reference>
<keyword evidence="1" id="KW-0472">Membrane</keyword>
<organism evidence="2">
    <name type="scientific">Spirodela intermedia</name>
    <name type="common">Intermediate duckweed</name>
    <dbReference type="NCBI Taxonomy" id="51605"/>
    <lineage>
        <taxon>Eukaryota</taxon>
        <taxon>Viridiplantae</taxon>
        <taxon>Streptophyta</taxon>
        <taxon>Embryophyta</taxon>
        <taxon>Tracheophyta</taxon>
        <taxon>Spermatophyta</taxon>
        <taxon>Magnoliopsida</taxon>
        <taxon>Liliopsida</taxon>
        <taxon>Araceae</taxon>
        <taxon>Lemnoideae</taxon>
        <taxon>Spirodela</taxon>
    </lineage>
</organism>
<sequence length="99" mass="10920">MPSSSLLNLSLELAYNILLLTLEIQRMKQLPCNEKDLALLAVLFSNKVIVINGISALICRKTTSEIVVAKSGLPKLLHSNLLHLLINLENNKTICPLCL</sequence>
<feature type="transmembrane region" description="Helical" evidence="1">
    <location>
        <begin position="37"/>
        <end position="58"/>
    </location>
</feature>
<dbReference type="EMBL" id="LR743588">
    <property type="protein sequence ID" value="CAA2615156.1"/>
    <property type="molecule type" value="Genomic_DNA"/>
</dbReference>
<keyword evidence="1" id="KW-0812">Transmembrane</keyword>
<gene>
    <name evidence="2" type="ORF">SI7747_01001512</name>
    <name evidence="3" type="ORF">SI8410_01001637</name>
</gene>
<accession>A0A7I8ID04</accession>
<evidence type="ECO:0000313" key="2">
    <source>
        <dbReference type="EMBL" id="CAA2615156.1"/>
    </source>
</evidence>
<dbReference type="EMBL" id="LR746264">
    <property type="protein sequence ID" value="CAA7389638.1"/>
    <property type="molecule type" value="Genomic_DNA"/>
</dbReference>
<protein>
    <submittedName>
        <fullName evidence="2">Uncharacterized protein</fullName>
    </submittedName>
</protein>
<evidence type="ECO:0000313" key="3">
    <source>
        <dbReference type="EMBL" id="CAA7389638.1"/>
    </source>
</evidence>